<organism evidence="1 2">
    <name type="scientific">Allacma fusca</name>
    <dbReference type="NCBI Taxonomy" id="39272"/>
    <lineage>
        <taxon>Eukaryota</taxon>
        <taxon>Metazoa</taxon>
        <taxon>Ecdysozoa</taxon>
        <taxon>Arthropoda</taxon>
        <taxon>Hexapoda</taxon>
        <taxon>Collembola</taxon>
        <taxon>Symphypleona</taxon>
        <taxon>Sminthuridae</taxon>
        <taxon>Allacma</taxon>
    </lineage>
</organism>
<reference evidence="1" key="1">
    <citation type="submission" date="2021-06" db="EMBL/GenBank/DDBJ databases">
        <authorList>
            <person name="Hodson N. C."/>
            <person name="Mongue J. A."/>
            <person name="Jaron S. K."/>
        </authorList>
    </citation>
    <scope>NUCLEOTIDE SEQUENCE</scope>
</reference>
<dbReference type="AlphaFoldDB" id="A0A8J2PR54"/>
<evidence type="ECO:0000313" key="2">
    <source>
        <dbReference type="Proteomes" id="UP000708208"/>
    </source>
</evidence>
<keyword evidence="2" id="KW-1185">Reference proteome</keyword>
<evidence type="ECO:0000313" key="1">
    <source>
        <dbReference type="EMBL" id="CAG7824516.1"/>
    </source>
</evidence>
<dbReference type="Proteomes" id="UP000708208">
    <property type="component" value="Unassembled WGS sequence"/>
</dbReference>
<accession>A0A8J2PR54</accession>
<dbReference type="EMBL" id="CAJVCH010533143">
    <property type="protein sequence ID" value="CAG7824516.1"/>
    <property type="molecule type" value="Genomic_DNA"/>
</dbReference>
<name>A0A8J2PR54_9HEXA</name>
<protein>
    <submittedName>
        <fullName evidence="1">Uncharacterized protein</fullName>
    </submittedName>
</protein>
<sequence>FLLWIQVYTKHVNQMSPIKATSFFTLAAILVGTVLGQLHSYQDKCEVGKTADNRVLDTCDTQKFLKCSDSRCQCADPKNQIWEATLVKVNSRTKRGKGGKSKGGFGKGVATGAIAGAAGGYLAGRVVSGGGGGGGGSSSKKEKYTKYYSCYSRVGGSCMLENADRVLVTVNKPVELPAAPVTTNVTTENPAPASTDANTTAAAPVAAAQTSQITYDILSLAKCVENAVCLRVEVKIVNGTVVSGGNGDPRVGACQCKRGYKPNSRDVCVVESGVGRQSEVGLFLTFASVIVTVVYANF</sequence>
<gene>
    <name evidence="1" type="ORF">AFUS01_LOCUS34667</name>
</gene>
<comment type="caution">
    <text evidence="1">The sequence shown here is derived from an EMBL/GenBank/DDBJ whole genome shotgun (WGS) entry which is preliminary data.</text>
</comment>
<proteinExistence type="predicted"/>
<feature type="non-terminal residue" evidence="1">
    <location>
        <position position="1"/>
    </location>
</feature>